<dbReference type="InterPro" id="IPR011761">
    <property type="entry name" value="ATP-grasp"/>
</dbReference>
<dbReference type="FunFam" id="3.30.1490.20:FF:000018">
    <property type="entry name" value="Biotin carboxylase"/>
    <property type="match status" value="1"/>
</dbReference>
<dbReference type="Gene3D" id="3.30.1490.20">
    <property type="entry name" value="ATP-grasp fold, A domain"/>
    <property type="match status" value="1"/>
</dbReference>
<dbReference type="PROSITE" id="PS00867">
    <property type="entry name" value="CPSASE_2"/>
    <property type="match status" value="1"/>
</dbReference>
<evidence type="ECO:0000256" key="1">
    <source>
        <dbReference type="ARBA" id="ARBA00001953"/>
    </source>
</evidence>
<dbReference type="Gene3D" id="3.30.470.20">
    <property type="entry name" value="ATP-grasp fold, B domain"/>
    <property type="match status" value="1"/>
</dbReference>
<organism evidence="11 12">
    <name type="scientific">Kocuria dechangensis</name>
    <dbReference type="NCBI Taxonomy" id="1176249"/>
    <lineage>
        <taxon>Bacteria</taxon>
        <taxon>Bacillati</taxon>
        <taxon>Actinomycetota</taxon>
        <taxon>Actinomycetes</taxon>
        <taxon>Micrococcales</taxon>
        <taxon>Micrococcaceae</taxon>
        <taxon>Kocuria</taxon>
    </lineage>
</organism>
<dbReference type="GO" id="GO:0046872">
    <property type="term" value="F:metal ion binding"/>
    <property type="evidence" value="ECO:0007669"/>
    <property type="project" value="InterPro"/>
</dbReference>
<dbReference type="InterPro" id="IPR011053">
    <property type="entry name" value="Single_hybrid_motif"/>
</dbReference>
<evidence type="ECO:0000256" key="3">
    <source>
        <dbReference type="ARBA" id="ARBA00022598"/>
    </source>
</evidence>
<feature type="domain" description="Lipoyl-binding" evidence="8">
    <location>
        <begin position="492"/>
        <end position="575"/>
    </location>
</feature>
<reference evidence="11" key="1">
    <citation type="journal article" date="2014" name="Int. J. Syst. Evol. Microbiol.">
        <title>Complete genome sequence of Corynebacterium casei LMG S-19264T (=DSM 44701T), isolated from a smear-ripened cheese.</title>
        <authorList>
            <consortium name="US DOE Joint Genome Institute (JGI-PGF)"/>
            <person name="Walter F."/>
            <person name="Albersmeier A."/>
            <person name="Kalinowski J."/>
            <person name="Ruckert C."/>
        </authorList>
    </citation>
    <scope>NUCLEOTIDE SEQUENCE</scope>
    <source>
        <strain evidence="11">CGMCC 1.12187</strain>
    </source>
</reference>
<evidence type="ECO:0000259" key="8">
    <source>
        <dbReference type="PROSITE" id="PS50968"/>
    </source>
</evidence>
<keyword evidence="3" id="KW-0436">Ligase</keyword>
<dbReference type="Gene3D" id="3.40.50.20">
    <property type="match status" value="1"/>
</dbReference>
<evidence type="ECO:0000256" key="4">
    <source>
        <dbReference type="ARBA" id="ARBA00022741"/>
    </source>
</evidence>
<proteinExistence type="predicted"/>
<dbReference type="Pfam" id="PF00289">
    <property type="entry name" value="Biotin_carb_N"/>
    <property type="match status" value="1"/>
</dbReference>
<keyword evidence="5 7" id="KW-0067">ATP-binding</keyword>
<dbReference type="InterPro" id="IPR005479">
    <property type="entry name" value="CPAse_ATP-bd"/>
</dbReference>
<dbReference type="PROSITE" id="PS50968">
    <property type="entry name" value="BIOTINYL_LIPOYL"/>
    <property type="match status" value="1"/>
</dbReference>
<dbReference type="EC" id="6.3.4.14" evidence="2"/>
<dbReference type="EMBL" id="BMEQ01000010">
    <property type="protein sequence ID" value="GGG58854.1"/>
    <property type="molecule type" value="Genomic_DNA"/>
</dbReference>
<dbReference type="FunFam" id="3.40.50.20:FF:000010">
    <property type="entry name" value="Propionyl-CoA carboxylase subunit alpha"/>
    <property type="match status" value="1"/>
</dbReference>
<dbReference type="PROSITE" id="PS50979">
    <property type="entry name" value="BC"/>
    <property type="match status" value="1"/>
</dbReference>
<dbReference type="Gene3D" id="2.40.50.100">
    <property type="match status" value="1"/>
</dbReference>
<dbReference type="SMART" id="SM00878">
    <property type="entry name" value="Biotin_carb_C"/>
    <property type="match status" value="1"/>
</dbReference>
<keyword evidence="4 7" id="KW-0547">Nucleotide-binding</keyword>
<evidence type="ECO:0000256" key="2">
    <source>
        <dbReference type="ARBA" id="ARBA00013263"/>
    </source>
</evidence>
<keyword evidence="12" id="KW-1185">Reference proteome</keyword>
<name>A0A917GWG4_9MICC</name>
<evidence type="ECO:0000256" key="6">
    <source>
        <dbReference type="ARBA" id="ARBA00023267"/>
    </source>
</evidence>
<dbReference type="PROSITE" id="PS50975">
    <property type="entry name" value="ATP_GRASP"/>
    <property type="match status" value="1"/>
</dbReference>
<dbReference type="GO" id="GO:0005524">
    <property type="term" value="F:ATP binding"/>
    <property type="evidence" value="ECO:0007669"/>
    <property type="project" value="UniProtKB-UniRule"/>
</dbReference>
<accession>A0A917GWG4</accession>
<dbReference type="InterPro" id="IPR000089">
    <property type="entry name" value="Biotin_lipoyl"/>
</dbReference>
<dbReference type="Pfam" id="PF02785">
    <property type="entry name" value="Biotin_carb_C"/>
    <property type="match status" value="1"/>
</dbReference>
<dbReference type="Proteomes" id="UP000638848">
    <property type="component" value="Unassembled WGS sequence"/>
</dbReference>
<evidence type="ECO:0000313" key="12">
    <source>
        <dbReference type="Proteomes" id="UP000638848"/>
    </source>
</evidence>
<comment type="cofactor">
    <cofactor evidence="1">
        <name>biotin</name>
        <dbReference type="ChEBI" id="CHEBI:57586"/>
    </cofactor>
</comment>
<protein>
    <recommendedName>
        <fullName evidence="2">biotin carboxylase</fullName>
        <ecNumber evidence="2">6.3.4.14</ecNumber>
    </recommendedName>
</protein>
<feature type="domain" description="ATP-grasp" evidence="9">
    <location>
        <begin position="119"/>
        <end position="316"/>
    </location>
</feature>
<dbReference type="InterPro" id="IPR050856">
    <property type="entry name" value="Biotin_carboxylase_complex"/>
</dbReference>
<dbReference type="InterPro" id="IPR005482">
    <property type="entry name" value="Biotin_COase_C"/>
</dbReference>
<dbReference type="SUPFAM" id="SSF52440">
    <property type="entry name" value="PreATP-grasp domain"/>
    <property type="match status" value="1"/>
</dbReference>
<dbReference type="Pfam" id="PF00364">
    <property type="entry name" value="Biotin_lipoyl"/>
    <property type="match status" value="1"/>
</dbReference>
<comment type="caution">
    <text evidence="11">The sequence shown here is derived from an EMBL/GenBank/DDBJ whole genome shotgun (WGS) entry which is preliminary data.</text>
</comment>
<evidence type="ECO:0000256" key="7">
    <source>
        <dbReference type="PROSITE-ProRule" id="PRU00409"/>
    </source>
</evidence>
<dbReference type="PANTHER" id="PTHR18866:SF33">
    <property type="entry name" value="METHYLCROTONOYL-COA CARBOXYLASE SUBUNIT ALPHA, MITOCHONDRIAL-RELATED"/>
    <property type="match status" value="1"/>
</dbReference>
<evidence type="ECO:0000259" key="9">
    <source>
        <dbReference type="PROSITE" id="PS50975"/>
    </source>
</evidence>
<reference evidence="11" key="2">
    <citation type="submission" date="2020-09" db="EMBL/GenBank/DDBJ databases">
        <authorList>
            <person name="Sun Q."/>
            <person name="Zhou Y."/>
        </authorList>
    </citation>
    <scope>NUCLEOTIDE SEQUENCE</scope>
    <source>
        <strain evidence="11">CGMCC 1.12187</strain>
    </source>
</reference>
<dbReference type="InterPro" id="IPR001882">
    <property type="entry name" value="Biotin_BS"/>
</dbReference>
<evidence type="ECO:0000256" key="5">
    <source>
        <dbReference type="ARBA" id="ARBA00022840"/>
    </source>
</evidence>
<dbReference type="SUPFAM" id="SSF51230">
    <property type="entry name" value="Single hybrid motif"/>
    <property type="match status" value="1"/>
</dbReference>
<dbReference type="PROSITE" id="PS00188">
    <property type="entry name" value="BIOTIN"/>
    <property type="match status" value="1"/>
</dbReference>
<dbReference type="InterPro" id="IPR011764">
    <property type="entry name" value="Biotin_carboxylation_dom"/>
</dbReference>
<dbReference type="InterPro" id="IPR016185">
    <property type="entry name" value="PreATP-grasp_dom_sf"/>
</dbReference>
<dbReference type="InterPro" id="IPR005481">
    <property type="entry name" value="BC-like_N"/>
</dbReference>
<dbReference type="PANTHER" id="PTHR18866">
    <property type="entry name" value="CARBOXYLASE:PYRUVATE/ACETYL-COA/PROPIONYL-COA CARBOXYLASE"/>
    <property type="match status" value="1"/>
</dbReference>
<dbReference type="GO" id="GO:0004075">
    <property type="term" value="F:biotin carboxylase activity"/>
    <property type="evidence" value="ECO:0007669"/>
    <property type="project" value="UniProtKB-EC"/>
</dbReference>
<dbReference type="SUPFAM" id="SSF51246">
    <property type="entry name" value="Rudiment single hybrid motif"/>
    <property type="match status" value="1"/>
</dbReference>
<gene>
    <name evidence="11" type="ORF">GCM10011374_22080</name>
</gene>
<dbReference type="CDD" id="cd06850">
    <property type="entry name" value="biotinyl_domain"/>
    <property type="match status" value="1"/>
</dbReference>
<evidence type="ECO:0000313" key="11">
    <source>
        <dbReference type="EMBL" id="GGG58854.1"/>
    </source>
</evidence>
<feature type="domain" description="Biotin carboxylation" evidence="10">
    <location>
        <begin position="1"/>
        <end position="444"/>
    </location>
</feature>
<keyword evidence="6" id="KW-0092">Biotin</keyword>
<evidence type="ECO:0000259" key="10">
    <source>
        <dbReference type="PROSITE" id="PS50979"/>
    </source>
</evidence>
<dbReference type="AlphaFoldDB" id="A0A917GWG4"/>
<sequence length="575" mass="60187">MRKVLIANRGEIAVRVVHACAEAGLASVAVYADPDADAPHVLLADEAYALEGTSPAETYLDGEEILAIARRCGADAVHPGYGFLSENAGFARSVVEAGLTWIGPSPETIALLGDKVAAREIARRAGAPLVPGSDGPVESPEDARAFAEEHGLPVIVKAAHGGGGRGMRVVRELEHVEDAFLSAAREAQSAFGRDECFVERFLDRPRHVEAQVVADAHGGVVVLGTRDCSLQRRHQKLVEEAPAPFLTDDQRERIAQAAEGIFREAGYVGVGTAEFLVAQDGLISFLEVNTRLQVEHPVTEEVYGVDLVRAQLAIAAGGPVPVAGTPPVRGHALEFRINAEDPGRGFLPSGGTVEAVDAPTGPGVRVDSGIRSGTRVATTFDSLLLKLVVSAPTREQALLRARTALRELRVVGVATTIPFHRAVLEAPAFAGGDGLGVWTTWIEEEFADRLVPDEHYARADEPGRTRFTVDVDGRRVSIGIPDALAAALSAGPAAGGAPWPAAPADDGAVAAPFAGTLVSWLVAAGDTVEQGQDVAVLEAMKTETRVPAPRAGRVGELLAAPGDSVDADQVLARLG</sequence>
<dbReference type="RefSeq" id="WP_188537134.1">
    <property type="nucleotide sequence ID" value="NZ_BMEQ01000010.1"/>
</dbReference>
<dbReference type="InterPro" id="IPR011054">
    <property type="entry name" value="Rudment_hybrid_motif"/>
</dbReference>
<dbReference type="Pfam" id="PF02786">
    <property type="entry name" value="CPSase_L_D2"/>
    <property type="match status" value="1"/>
</dbReference>
<dbReference type="SUPFAM" id="SSF56059">
    <property type="entry name" value="Glutathione synthetase ATP-binding domain-like"/>
    <property type="match status" value="1"/>
</dbReference>
<dbReference type="InterPro" id="IPR013815">
    <property type="entry name" value="ATP_grasp_subdomain_1"/>
</dbReference>